<proteinExistence type="predicted"/>
<reference evidence="4 5" key="1">
    <citation type="submission" date="2024-05" db="EMBL/GenBank/DDBJ databases">
        <authorList>
            <person name="Wallberg A."/>
        </authorList>
    </citation>
    <scope>NUCLEOTIDE SEQUENCE [LARGE SCALE GENOMIC DNA]</scope>
</reference>
<dbReference type="InterPro" id="IPR013783">
    <property type="entry name" value="Ig-like_fold"/>
</dbReference>
<dbReference type="SUPFAM" id="SSF48726">
    <property type="entry name" value="Immunoglobulin"/>
    <property type="match status" value="1"/>
</dbReference>
<feature type="region of interest" description="Disordered" evidence="2">
    <location>
        <begin position="131"/>
        <end position="152"/>
    </location>
</feature>
<dbReference type="PROSITE" id="PS50835">
    <property type="entry name" value="IG_LIKE"/>
    <property type="match status" value="1"/>
</dbReference>
<dbReference type="PANTHER" id="PTHR21261">
    <property type="entry name" value="BEAT PROTEIN"/>
    <property type="match status" value="1"/>
</dbReference>
<dbReference type="InterPro" id="IPR013162">
    <property type="entry name" value="CD80_C2-set"/>
</dbReference>
<feature type="compositionally biased region" description="Polar residues" evidence="2">
    <location>
        <begin position="143"/>
        <end position="152"/>
    </location>
</feature>
<dbReference type="AlphaFoldDB" id="A0AAV2QAK3"/>
<evidence type="ECO:0000259" key="3">
    <source>
        <dbReference type="PROSITE" id="PS50835"/>
    </source>
</evidence>
<dbReference type="Proteomes" id="UP001497623">
    <property type="component" value="Unassembled WGS sequence"/>
</dbReference>
<accession>A0AAV2QAK3</accession>
<feature type="domain" description="Ig-like" evidence="3">
    <location>
        <begin position="30"/>
        <end position="127"/>
    </location>
</feature>
<evidence type="ECO:0000313" key="5">
    <source>
        <dbReference type="Proteomes" id="UP001497623"/>
    </source>
</evidence>
<dbReference type="InterPro" id="IPR007110">
    <property type="entry name" value="Ig-like_dom"/>
</dbReference>
<gene>
    <name evidence="4" type="ORF">MNOR_LOCUS10162</name>
</gene>
<keyword evidence="5" id="KW-1185">Reference proteome</keyword>
<organism evidence="4 5">
    <name type="scientific">Meganyctiphanes norvegica</name>
    <name type="common">Northern krill</name>
    <name type="synonym">Thysanopoda norvegica</name>
    <dbReference type="NCBI Taxonomy" id="48144"/>
    <lineage>
        <taxon>Eukaryota</taxon>
        <taxon>Metazoa</taxon>
        <taxon>Ecdysozoa</taxon>
        <taxon>Arthropoda</taxon>
        <taxon>Crustacea</taxon>
        <taxon>Multicrustacea</taxon>
        <taxon>Malacostraca</taxon>
        <taxon>Eumalacostraca</taxon>
        <taxon>Eucarida</taxon>
        <taxon>Euphausiacea</taxon>
        <taxon>Euphausiidae</taxon>
        <taxon>Meganyctiphanes</taxon>
    </lineage>
</organism>
<name>A0AAV2QAK3_MEGNR</name>
<dbReference type="InterPro" id="IPR036179">
    <property type="entry name" value="Ig-like_dom_sf"/>
</dbReference>
<evidence type="ECO:0000256" key="1">
    <source>
        <dbReference type="ARBA" id="ARBA00023157"/>
    </source>
</evidence>
<dbReference type="Gene3D" id="2.60.40.10">
    <property type="entry name" value="Immunoglobulins"/>
    <property type="match status" value="1"/>
</dbReference>
<dbReference type="EMBL" id="CAXKWB010005055">
    <property type="protein sequence ID" value="CAL4076477.1"/>
    <property type="molecule type" value="Genomic_DNA"/>
</dbReference>
<dbReference type="PANTHER" id="PTHR21261:SF15">
    <property type="entry name" value="BEATEN PATH IIIA, ISOFORM D-RELATED"/>
    <property type="match status" value="1"/>
</dbReference>
<sequence>KCEVSAEAPSFHTDSRSGALLVVQMPERDPHITGMRRTYHLGDMVHVNCTSDKSKPAASLTWYINGEQASRRDIVEYMPMTDPEGLSTSTLGLRFRAREHHLQHGRLHLRCTASFAAVYTQETTNFSKAKLTHRTSHELPRENSWTTGGSKATQSDSWWWAASIVPLRLWTATT</sequence>
<evidence type="ECO:0000256" key="2">
    <source>
        <dbReference type="SAM" id="MobiDB-lite"/>
    </source>
</evidence>
<keyword evidence="1" id="KW-1015">Disulfide bond</keyword>
<evidence type="ECO:0000313" key="4">
    <source>
        <dbReference type="EMBL" id="CAL4076477.1"/>
    </source>
</evidence>
<protein>
    <recommendedName>
        <fullName evidence="3">Ig-like domain-containing protein</fullName>
    </recommendedName>
</protein>
<dbReference type="Pfam" id="PF08205">
    <property type="entry name" value="C2-set_2"/>
    <property type="match status" value="1"/>
</dbReference>
<feature type="non-terminal residue" evidence="4">
    <location>
        <position position="1"/>
    </location>
</feature>
<comment type="caution">
    <text evidence="4">The sequence shown here is derived from an EMBL/GenBank/DDBJ whole genome shotgun (WGS) entry which is preliminary data.</text>
</comment>